<dbReference type="AlphaFoldDB" id="A0A3L6RXA3"/>
<sequence>MIEPGNTFRVIVRCDKYYASLDYGFLEIAEEEHEIWFDRRNGYSLDKFVKDMTGKMIWGRTHTLIIWGVNIDNGSEWKLTNNEATNDGDIFALVDGDKVFEAMGFKEAGERATTEATKEYAIPVIPTDIQDDMRVVGLWTAY</sequence>
<gene>
    <name evidence="1" type="ORF">C2845_PM11G16720</name>
</gene>
<evidence type="ECO:0000313" key="1">
    <source>
        <dbReference type="EMBL" id="RLN09703.1"/>
    </source>
</evidence>
<dbReference type="OrthoDB" id="10482414at2759"/>
<dbReference type="EMBL" id="PQIB02000007">
    <property type="protein sequence ID" value="RLN09703.1"/>
    <property type="molecule type" value="Genomic_DNA"/>
</dbReference>
<reference evidence="2" key="1">
    <citation type="journal article" date="2019" name="Nat. Commun.">
        <title>The genome of broomcorn millet.</title>
        <authorList>
            <person name="Zou C."/>
            <person name="Miki D."/>
            <person name="Li D."/>
            <person name="Tang Q."/>
            <person name="Xiao L."/>
            <person name="Rajput S."/>
            <person name="Deng P."/>
            <person name="Jia W."/>
            <person name="Huang R."/>
            <person name="Zhang M."/>
            <person name="Sun Y."/>
            <person name="Hu J."/>
            <person name="Fu X."/>
            <person name="Schnable P.S."/>
            <person name="Li F."/>
            <person name="Zhang H."/>
            <person name="Feng B."/>
            <person name="Zhu X."/>
            <person name="Liu R."/>
            <person name="Schnable J.C."/>
            <person name="Zhu J.-K."/>
            <person name="Zhang H."/>
        </authorList>
    </citation>
    <scope>NUCLEOTIDE SEQUENCE [LARGE SCALE GENOMIC DNA]</scope>
</reference>
<evidence type="ECO:0000313" key="2">
    <source>
        <dbReference type="Proteomes" id="UP000275267"/>
    </source>
</evidence>
<name>A0A3L6RXA3_PANMI</name>
<comment type="caution">
    <text evidence="1">The sequence shown here is derived from an EMBL/GenBank/DDBJ whole genome shotgun (WGS) entry which is preliminary data.</text>
</comment>
<accession>A0A3L6RXA3</accession>
<dbReference type="Proteomes" id="UP000275267">
    <property type="component" value="Unassembled WGS sequence"/>
</dbReference>
<protein>
    <submittedName>
        <fullName evidence="1">Mutator protein</fullName>
    </submittedName>
</protein>
<keyword evidence="2" id="KW-1185">Reference proteome</keyword>
<proteinExistence type="predicted"/>
<organism evidence="1 2">
    <name type="scientific">Panicum miliaceum</name>
    <name type="common">Proso millet</name>
    <name type="synonym">Broomcorn millet</name>
    <dbReference type="NCBI Taxonomy" id="4540"/>
    <lineage>
        <taxon>Eukaryota</taxon>
        <taxon>Viridiplantae</taxon>
        <taxon>Streptophyta</taxon>
        <taxon>Embryophyta</taxon>
        <taxon>Tracheophyta</taxon>
        <taxon>Spermatophyta</taxon>
        <taxon>Magnoliopsida</taxon>
        <taxon>Liliopsida</taxon>
        <taxon>Poales</taxon>
        <taxon>Poaceae</taxon>
        <taxon>PACMAD clade</taxon>
        <taxon>Panicoideae</taxon>
        <taxon>Panicodae</taxon>
        <taxon>Paniceae</taxon>
        <taxon>Panicinae</taxon>
        <taxon>Panicum</taxon>
        <taxon>Panicum sect. Panicum</taxon>
    </lineage>
</organism>